<dbReference type="InterPro" id="IPR008278">
    <property type="entry name" value="4-PPantetheinyl_Trfase_dom"/>
</dbReference>
<evidence type="ECO:0000259" key="8">
    <source>
        <dbReference type="Pfam" id="PF01648"/>
    </source>
</evidence>
<accession>A0A1H6FFK6</accession>
<feature type="domain" description="4'-phosphopantetheinyl transferase" evidence="8">
    <location>
        <begin position="5"/>
        <end position="75"/>
    </location>
</feature>
<evidence type="ECO:0000313" key="9">
    <source>
        <dbReference type="EMBL" id="SEH07956.1"/>
    </source>
</evidence>
<keyword evidence="3" id="KW-0479">Metal-binding</keyword>
<proteinExistence type="predicted"/>
<keyword evidence="6" id="KW-0443">Lipid metabolism</keyword>
<dbReference type="RefSeq" id="WP_286019508.1">
    <property type="nucleotide sequence ID" value="NZ_FMSV02000542.1"/>
</dbReference>
<dbReference type="NCBIfam" id="TIGR00556">
    <property type="entry name" value="pantethn_trn"/>
    <property type="match status" value="1"/>
</dbReference>
<evidence type="ECO:0000256" key="3">
    <source>
        <dbReference type="ARBA" id="ARBA00022723"/>
    </source>
</evidence>
<dbReference type="InterPro" id="IPR004568">
    <property type="entry name" value="Ppantetheine-prot_Trfase_dom"/>
</dbReference>
<evidence type="ECO:0000256" key="2">
    <source>
        <dbReference type="ARBA" id="ARBA00022679"/>
    </source>
</evidence>
<organism evidence="9 10">
    <name type="scientific">Candidatus Venteria ishoeyi</name>
    <dbReference type="NCBI Taxonomy" id="1899563"/>
    <lineage>
        <taxon>Bacteria</taxon>
        <taxon>Pseudomonadati</taxon>
        <taxon>Pseudomonadota</taxon>
        <taxon>Gammaproteobacteria</taxon>
        <taxon>Thiotrichales</taxon>
        <taxon>Thiotrichaceae</taxon>
        <taxon>Venteria</taxon>
    </lineage>
</organism>
<gene>
    <name evidence="9" type="primary">acpS_2</name>
    <name evidence="9" type="ORF">MBHS_03843</name>
</gene>
<dbReference type="EMBL" id="FMSV02000542">
    <property type="protein sequence ID" value="SEH07956.1"/>
    <property type="molecule type" value="Genomic_DNA"/>
</dbReference>
<dbReference type="Proteomes" id="UP000236724">
    <property type="component" value="Unassembled WGS sequence"/>
</dbReference>
<dbReference type="AlphaFoldDB" id="A0A1H6FFK6"/>
<dbReference type="InterPro" id="IPR037143">
    <property type="entry name" value="4-PPantetheinyl_Trfase_dom_sf"/>
</dbReference>
<dbReference type="Gene3D" id="3.90.470.20">
    <property type="entry name" value="4'-phosphopantetheinyl transferase domain"/>
    <property type="match status" value="1"/>
</dbReference>
<protein>
    <submittedName>
        <fullName evidence="9">Holo-[acyl-carrier-protein] synthase</fullName>
        <ecNumber evidence="9">2.7.8.7</ecNumber>
    </submittedName>
</protein>
<dbReference type="GO" id="GO:0006633">
    <property type="term" value="P:fatty acid biosynthetic process"/>
    <property type="evidence" value="ECO:0007669"/>
    <property type="project" value="UniProtKB-KW"/>
</dbReference>
<evidence type="ECO:0000256" key="7">
    <source>
        <dbReference type="ARBA" id="ARBA00023160"/>
    </source>
</evidence>
<keyword evidence="5" id="KW-0460">Magnesium</keyword>
<evidence type="ECO:0000256" key="5">
    <source>
        <dbReference type="ARBA" id="ARBA00022842"/>
    </source>
</evidence>
<evidence type="ECO:0000256" key="1">
    <source>
        <dbReference type="ARBA" id="ARBA00022516"/>
    </source>
</evidence>
<reference evidence="9 10" key="1">
    <citation type="submission" date="2016-10" db="EMBL/GenBank/DDBJ databases">
        <authorList>
            <person name="de Groot N.N."/>
        </authorList>
    </citation>
    <scope>NUCLEOTIDE SEQUENCE [LARGE SCALE GENOMIC DNA]</scope>
    <source>
        <strain evidence="9">MBHS1</strain>
    </source>
</reference>
<keyword evidence="10" id="KW-1185">Reference proteome</keyword>
<dbReference type="InterPro" id="IPR002582">
    <property type="entry name" value="ACPS"/>
</dbReference>
<evidence type="ECO:0000313" key="10">
    <source>
        <dbReference type="Proteomes" id="UP000236724"/>
    </source>
</evidence>
<dbReference type="GO" id="GO:0008897">
    <property type="term" value="F:holo-[acyl-carrier-protein] synthase activity"/>
    <property type="evidence" value="ECO:0007669"/>
    <property type="project" value="UniProtKB-EC"/>
</dbReference>
<name>A0A1H6FFK6_9GAMM</name>
<evidence type="ECO:0000256" key="6">
    <source>
        <dbReference type="ARBA" id="ARBA00023098"/>
    </source>
</evidence>
<keyword evidence="1" id="KW-0444">Lipid biosynthesis</keyword>
<evidence type="ECO:0000256" key="4">
    <source>
        <dbReference type="ARBA" id="ARBA00022832"/>
    </source>
</evidence>
<sequence length="77" mass="8440">MSIYGIGVDIVELARIQSSQKEFGERFAQRILHPNEQKALEALSDPQQVSAFLAKRFAAKEATAKALGTGFRDGIAF</sequence>
<dbReference type="GO" id="GO:0000287">
    <property type="term" value="F:magnesium ion binding"/>
    <property type="evidence" value="ECO:0007669"/>
    <property type="project" value="InterPro"/>
</dbReference>
<dbReference type="EC" id="2.7.8.7" evidence="9"/>
<dbReference type="SUPFAM" id="SSF56214">
    <property type="entry name" value="4'-phosphopantetheinyl transferase"/>
    <property type="match status" value="1"/>
</dbReference>
<dbReference type="Pfam" id="PF01648">
    <property type="entry name" value="ACPS"/>
    <property type="match status" value="1"/>
</dbReference>
<dbReference type="NCBIfam" id="TIGR00516">
    <property type="entry name" value="acpS"/>
    <property type="match status" value="1"/>
</dbReference>
<keyword evidence="4" id="KW-0276">Fatty acid metabolism</keyword>
<keyword evidence="2 9" id="KW-0808">Transferase</keyword>
<keyword evidence="7" id="KW-0275">Fatty acid biosynthesis</keyword>